<dbReference type="EMBL" id="QGNW01000126">
    <property type="protein sequence ID" value="RVW93881.1"/>
    <property type="molecule type" value="Genomic_DNA"/>
</dbReference>
<keyword evidence="1" id="KW-0862">Zinc</keyword>
<comment type="caution">
    <text evidence="3">The sequence shown here is derived from an EMBL/GenBank/DDBJ whole genome shotgun (WGS) entry which is preliminary data.</text>
</comment>
<organism evidence="3 4">
    <name type="scientific">Vitis vinifera</name>
    <name type="common">Grape</name>
    <dbReference type="NCBI Taxonomy" id="29760"/>
    <lineage>
        <taxon>Eukaryota</taxon>
        <taxon>Viridiplantae</taxon>
        <taxon>Streptophyta</taxon>
        <taxon>Embryophyta</taxon>
        <taxon>Tracheophyta</taxon>
        <taxon>Spermatophyta</taxon>
        <taxon>Magnoliopsida</taxon>
        <taxon>eudicotyledons</taxon>
        <taxon>Gunneridae</taxon>
        <taxon>Pentapetalae</taxon>
        <taxon>rosids</taxon>
        <taxon>Vitales</taxon>
        <taxon>Vitaceae</taxon>
        <taxon>Viteae</taxon>
        <taxon>Vitis</taxon>
    </lineage>
</organism>
<dbReference type="Gene3D" id="4.10.60.10">
    <property type="entry name" value="Zinc finger, CCHC-type"/>
    <property type="match status" value="1"/>
</dbReference>
<dbReference type="PANTHER" id="PTHR42648:SF26">
    <property type="entry name" value="INTEGRASE CATALYTIC DOMAIN-CONTAINING PROTEIN"/>
    <property type="match status" value="1"/>
</dbReference>
<proteinExistence type="predicted"/>
<keyword evidence="1" id="KW-0479">Metal-binding</keyword>
<feature type="domain" description="CCHC-type" evidence="2">
    <location>
        <begin position="180"/>
        <end position="195"/>
    </location>
</feature>
<dbReference type="Proteomes" id="UP000288805">
    <property type="component" value="Unassembled WGS sequence"/>
</dbReference>
<dbReference type="InterPro" id="IPR001878">
    <property type="entry name" value="Znf_CCHC"/>
</dbReference>
<dbReference type="GO" id="GO:0008270">
    <property type="term" value="F:zinc ion binding"/>
    <property type="evidence" value="ECO:0007669"/>
    <property type="project" value="UniProtKB-KW"/>
</dbReference>
<protein>
    <submittedName>
        <fullName evidence="3">Retrovirus-related Pol polyprotein from transposon RE1</fullName>
    </submittedName>
</protein>
<reference evidence="3 4" key="1">
    <citation type="journal article" date="2018" name="PLoS Genet.">
        <title>Population sequencing reveals clonal diversity and ancestral inbreeding in the grapevine cultivar Chardonnay.</title>
        <authorList>
            <person name="Roach M.J."/>
            <person name="Johnson D.L."/>
            <person name="Bohlmann J."/>
            <person name="van Vuuren H.J."/>
            <person name="Jones S.J."/>
            <person name="Pretorius I.S."/>
            <person name="Schmidt S.A."/>
            <person name="Borneman A.R."/>
        </authorList>
    </citation>
    <scope>NUCLEOTIDE SEQUENCE [LARGE SCALE GENOMIC DNA]</scope>
    <source>
        <strain evidence="4">cv. Chardonnay</strain>
        <tissue evidence="3">Leaf</tissue>
    </source>
</reference>
<dbReference type="Pfam" id="PF14244">
    <property type="entry name" value="Retrotran_gag_3"/>
    <property type="match status" value="1"/>
</dbReference>
<dbReference type="PANTHER" id="PTHR42648">
    <property type="entry name" value="TRANSPOSASE, PUTATIVE-RELATED"/>
    <property type="match status" value="1"/>
</dbReference>
<gene>
    <name evidence="3" type="primary">RE1_3328</name>
    <name evidence="3" type="ORF">CK203_028214</name>
</gene>
<evidence type="ECO:0000313" key="4">
    <source>
        <dbReference type="Proteomes" id="UP000288805"/>
    </source>
</evidence>
<dbReference type="AlphaFoldDB" id="A0A438IAZ7"/>
<dbReference type="InterPro" id="IPR039537">
    <property type="entry name" value="Retrotran_Ty1/copia-like"/>
</dbReference>
<evidence type="ECO:0000313" key="3">
    <source>
        <dbReference type="EMBL" id="RVW93881.1"/>
    </source>
</evidence>
<dbReference type="PROSITE" id="PS50158">
    <property type="entry name" value="ZF_CCHC"/>
    <property type="match status" value="1"/>
</dbReference>
<dbReference type="SUPFAM" id="SSF57756">
    <property type="entry name" value="Retrovirus zinc finger-like domains"/>
    <property type="match status" value="1"/>
</dbReference>
<name>A0A438IAZ7_VITVI</name>
<dbReference type="InterPro" id="IPR029472">
    <property type="entry name" value="Copia-like_N"/>
</dbReference>
<dbReference type="SMART" id="SM00343">
    <property type="entry name" value="ZnF_C2HC"/>
    <property type="match status" value="2"/>
</dbReference>
<evidence type="ECO:0000259" key="2">
    <source>
        <dbReference type="PROSITE" id="PS50158"/>
    </source>
</evidence>
<dbReference type="InterPro" id="IPR036875">
    <property type="entry name" value="Znf_CCHC_sf"/>
</dbReference>
<sequence length="713" mass="79484">MDSAPVCVKFTGTNYSTWAFQFELFLKGKDLWGHIDGTDVEKPSLLTNLRMLGLLLHGLCLMHASCLGFLVQWSLILSPTCGPCSAQSIWAYLKKVYHQDNDAHCFQLEHAIVMFQHADVLLLLSQLFRLFMRLPGLLREEQRLSTQAILEQSHGSSGTATVAYAAQGRGPPMHSKNLQCFCCKEYGHIATTCPKKFCSYCKKKGHIIKECRIRPRIVRPKHFRLGYCPSCSNFAAHDSPSTACYVPAPPATDYCTPEMVQRMLISALSQWGSKVTMLLNSDYQWQPLPIAAIGDASSKFTDVFLAPQLSTNLISVGQLVDNNCAVNFSGNGCVVQDQYGVASLFRPSQYSDLISCIELDLPGNKDRSSLSLECDSCKLGKSKTLPFPLHASRASHCFDLIHSDVWGPSPISSHEKFKCYMISLMIIADLLESTFFALNLRGSENCYHLINRLPSQVLHMESPYFRLFAKQPSYDHLRIFGCEVVFFENQHFFPVSSSTVVLPSFEQQFSDLHPVSSRFQPDSVIAAPLAPLVRRSPRVSVPLNRYGFPSSSSDNSISALTTALSNFDIPTCYSHAAKHDFKVRSYGSLDRYKARLVALGNNQEYGVHHSPSSISLNQHKYASDLVATTGLQGATSVDTPMELNVKLRKEEGDLLVDPSLFRKLQVSQFLQTPLHLHLVVVRRIVRYVQGTSTRGLFFPTGNSTRLAAYSDAD</sequence>
<evidence type="ECO:0000256" key="1">
    <source>
        <dbReference type="PROSITE-ProRule" id="PRU00047"/>
    </source>
</evidence>
<keyword evidence="1" id="KW-0863">Zinc-finger</keyword>
<accession>A0A438IAZ7</accession>
<dbReference type="GO" id="GO:0003676">
    <property type="term" value="F:nucleic acid binding"/>
    <property type="evidence" value="ECO:0007669"/>
    <property type="project" value="InterPro"/>
</dbReference>